<evidence type="ECO:0000313" key="3">
    <source>
        <dbReference type="Proteomes" id="UP001549122"/>
    </source>
</evidence>
<keyword evidence="1" id="KW-0812">Transmembrane</keyword>
<keyword evidence="1" id="KW-0472">Membrane</keyword>
<evidence type="ECO:0000313" key="2">
    <source>
        <dbReference type="EMBL" id="MET3558949.1"/>
    </source>
</evidence>
<sequence>MMNDLGGKPMFTILKRSKTVTTIVIVFVVILLCFLIPKPLSRDGQFIADHEATTKELIWEHLDPDKSHIKTITLQPSTARGGFEGSIGRNYYIKFQAFANDDKTYKILGKVGFPETGMGYLSFIEPDPYKDEGQDMSTWFVNAERTNASQWQWKMDEEESFAQAERQADEIRWQKIEKNIDRLTPLVTEWVKVHESNLKQTIYEILLQEEPETANLLGELLSVEVDSIYDIQEDRRKMSVTFLLRFGNYPNDAALFRTSMFFDDITFQEVNKGGEMTFFDTYYNIDFEYGSDAAKAVSLATGEVIIRAVDDKIFRID</sequence>
<keyword evidence="1" id="KW-1133">Transmembrane helix</keyword>
<name>A0ABV2FK61_9STRE</name>
<dbReference type="RefSeq" id="WP_354366056.1">
    <property type="nucleotide sequence ID" value="NZ_JBEPLO010000028.1"/>
</dbReference>
<proteinExistence type="predicted"/>
<accession>A0ABV2FK61</accession>
<dbReference type="Proteomes" id="UP001549122">
    <property type="component" value="Unassembled WGS sequence"/>
</dbReference>
<dbReference type="EMBL" id="JBEPLO010000028">
    <property type="protein sequence ID" value="MET3558949.1"/>
    <property type="molecule type" value="Genomic_DNA"/>
</dbReference>
<feature type="transmembrane region" description="Helical" evidence="1">
    <location>
        <begin position="20"/>
        <end position="37"/>
    </location>
</feature>
<gene>
    <name evidence="2" type="ORF">ABID29_002092</name>
</gene>
<protein>
    <submittedName>
        <fullName evidence="2">Uncharacterized protein</fullName>
    </submittedName>
</protein>
<comment type="caution">
    <text evidence="2">The sequence shown here is derived from an EMBL/GenBank/DDBJ whole genome shotgun (WGS) entry which is preliminary data.</text>
</comment>
<evidence type="ECO:0000256" key="1">
    <source>
        <dbReference type="SAM" id="Phobius"/>
    </source>
</evidence>
<organism evidence="2 3">
    <name type="scientific">Streptococcus rupicaprae</name>
    <dbReference type="NCBI Taxonomy" id="759619"/>
    <lineage>
        <taxon>Bacteria</taxon>
        <taxon>Bacillati</taxon>
        <taxon>Bacillota</taxon>
        <taxon>Bacilli</taxon>
        <taxon>Lactobacillales</taxon>
        <taxon>Streptococcaceae</taxon>
        <taxon>Streptococcus</taxon>
    </lineage>
</organism>
<reference evidence="2 3" key="1">
    <citation type="submission" date="2024-06" db="EMBL/GenBank/DDBJ databases">
        <title>Genomic Encyclopedia of Type Strains, Phase IV (KMG-IV): sequencing the most valuable type-strain genomes for metagenomic binning, comparative biology and taxonomic classification.</title>
        <authorList>
            <person name="Goeker M."/>
        </authorList>
    </citation>
    <scope>NUCLEOTIDE SEQUENCE [LARGE SCALE GENOMIC DNA]</scope>
    <source>
        <strain evidence="2 3">DSM 28303</strain>
    </source>
</reference>
<keyword evidence="3" id="KW-1185">Reference proteome</keyword>